<dbReference type="EMBL" id="QSAG01000094">
    <property type="protein sequence ID" value="RGW37760.1"/>
    <property type="molecule type" value="Genomic_DNA"/>
</dbReference>
<dbReference type="Proteomes" id="UP000286501">
    <property type="component" value="Unassembled WGS sequence"/>
</dbReference>
<dbReference type="EMBL" id="QRIN01000164">
    <property type="protein sequence ID" value="RHG60007.1"/>
    <property type="molecule type" value="Genomic_DNA"/>
</dbReference>
<evidence type="ECO:0000313" key="23">
    <source>
        <dbReference type="EMBL" id="RHK12492.1"/>
    </source>
</evidence>
<dbReference type="EMBL" id="QROP01000111">
    <property type="protein sequence ID" value="RHL31911.1"/>
    <property type="molecule type" value="Genomic_DNA"/>
</dbReference>
<dbReference type="AlphaFoldDB" id="A0A229I876"/>
<name>A0A229I876_9BACT</name>
<reference evidence="27 28" key="2">
    <citation type="submission" date="2018-08" db="EMBL/GenBank/DDBJ databases">
        <title>A genome reference for cultivated species of the human gut microbiota.</title>
        <authorList>
            <person name="Zou Y."/>
            <person name="Xue W."/>
            <person name="Luo G."/>
        </authorList>
    </citation>
    <scope>NUCLEOTIDE SEQUENCE [LARGE SCALE GENOMIC DNA]</scope>
    <source>
        <strain evidence="20 33">AF10-17</strain>
        <strain evidence="19 34">AF11-14</strain>
        <strain evidence="18 29">AF12-50</strain>
        <strain evidence="17 32">AF15-25</strain>
        <strain evidence="25 28">AF38-11</strain>
        <strain evidence="24 31">AF43-2</strain>
        <strain evidence="23 35">AF46-2NS</strain>
        <strain evidence="22 30">AM16-54</strain>
        <strain evidence="21 36">AM22-1</strain>
        <strain evidence="16 27">TF06-40</strain>
    </source>
</reference>
<feature type="coiled-coil region" evidence="1">
    <location>
        <begin position="91"/>
        <end position="118"/>
    </location>
</feature>
<dbReference type="Proteomes" id="UP000285776">
    <property type="component" value="Unassembled WGS sequence"/>
</dbReference>
<dbReference type="EMBL" id="VZAP01000042">
    <property type="protein sequence ID" value="MQO91697.1"/>
    <property type="molecule type" value="Genomic_DNA"/>
</dbReference>
<proteinExistence type="predicted"/>
<evidence type="ECO:0000313" key="19">
    <source>
        <dbReference type="EMBL" id="RGW62206.1"/>
    </source>
</evidence>
<reference evidence="37 39" key="3">
    <citation type="submission" date="2019-09" db="EMBL/GenBank/DDBJ databases">
        <title>Distinct polysaccharide growth profiles of human intestinal Prevotella copri isolates.</title>
        <authorList>
            <person name="Fehlner-Peach H."/>
            <person name="Magnabosco C."/>
            <person name="Raghavan V."/>
            <person name="Scher J.U."/>
            <person name="Tett A."/>
            <person name="Cox L.M."/>
            <person name="Gottsegen C."/>
            <person name="Watters A."/>
            <person name="Wiltshire- Gordon J.D."/>
            <person name="Segata N."/>
            <person name="Bonneau R."/>
            <person name="Littman D.R."/>
        </authorList>
    </citation>
    <scope>NUCLEOTIDE SEQUENCE [LARGE SCALE GENOMIC DNA]</scope>
    <source>
        <strain evidence="37">iA624</strain>
        <strain evidence="39">iAU3127</strain>
    </source>
</reference>
<dbReference type="EMBL" id="QSAQ01000107">
    <property type="protein sequence ID" value="RGW62206.1"/>
    <property type="molecule type" value="Genomic_DNA"/>
</dbReference>
<evidence type="ECO:0000313" key="34">
    <source>
        <dbReference type="Proteomes" id="UP000286077"/>
    </source>
</evidence>
<comment type="caution">
    <text evidence="13">The sequence shown here is derived from an EMBL/GenBank/DDBJ whole genome shotgun (WGS) entry which is preliminary data.</text>
</comment>
<dbReference type="EMBL" id="JANDXR010000005">
    <property type="protein sequence ID" value="MCP9501204.1"/>
    <property type="molecule type" value="Genomic_DNA"/>
</dbReference>
<dbReference type="Proteomes" id="UP000283672">
    <property type="component" value="Unassembled WGS sequence"/>
</dbReference>
<evidence type="ECO:0000313" key="36">
    <source>
        <dbReference type="Proteomes" id="UP000286501"/>
    </source>
</evidence>
<dbReference type="EMBL" id="JANDWN010000033">
    <property type="protein sequence ID" value="MCP9600581.1"/>
    <property type="molecule type" value="Genomic_DNA"/>
</dbReference>
<evidence type="ECO:0000313" key="21">
    <source>
        <dbReference type="EMBL" id="RHG60007.1"/>
    </source>
</evidence>
<evidence type="ECO:0000313" key="31">
    <source>
        <dbReference type="Proteomes" id="UP000284562"/>
    </source>
</evidence>
<reference evidence="2" key="4">
    <citation type="submission" date="2021-06" db="EMBL/GenBank/DDBJ databases">
        <title>Collection of gut derived symbiotic bacterial strains cultured from healthy donors.</title>
        <authorList>
            <person name="Lin H."/>
            <person name="Littmann E."/>
            <person name="Pamer E.G."/>
        </authorList>
    </citation>
    <scope>NUCLEOTIDE SEQUENCE</scope>
    <source>
        <strain evidence="2">MSK.21.60</strain>
    </source>
</reference>
<evidence type="ECO:0000313" key="32">
    <source>
        <dbReference type="Proteomes" id="UP000285236"/>
    </source>
</evidence>
<dbReference type="EMBL" id="NMPZ01000005">
    <property type="protein sequence ID" value="OXL44710.1"/>
    <property type="molecule type" value="Genomic_DNA"/>
</dbReference>
<evidence type="ECO:0000313" key="11">
    <source>
        <dbReference type="EMBL" id="MQN89034.1"/>
    </source>
</evidence>
<dbReference type="Proteomes" id="UP001206014">
    <property type="component" value="Unassembled WGS sequence"/>
</dbReference>
<evidence type="ECO:0000313" key="25">
    <source>
        <dbReference type="EMBL" id="RHL31911.1"/>
    </source>
</evidence>
<dbReference type="Proteomes" id="UP000261187">
    <property type="component" value="Unassembled WGS sequence"/>
</dbReference>
<evidence type="ECO:0000313" key="12">
    <source>
        <dbReference type="EMBL" id="MQO10288.1"/>
    </source>
</evidence>
<reference evidence="13" key="8">
    <citation type="submission" date="2022-12" db="EMBL/GenBank/DDBJ databases">
        <title>Distinct polysaccharide growth profiles of human intestinal Prevotella copri isolates.</title>
        <authorList>
            <person name="Fehlner-Peach H."/>
            <person name="Magnabosco C."/>
            <person name="Raghavan V."/>
            <person name="Scher J.U."/>
            <person name="Tett A."/>
            <person name="Cox L.M."/>
            <person name="Gottsegen C."/>
            <person name="Watters A."/>
            <person name="Wiltshire- Gordon J.D."/>
            <person name="Segata N."/>
            <person name="Bonneau R."/>
            <person name="Littman D.R."/>
        </authorList>
    </citation>
    <scope>NUCLEOTIDE SEQUENCE</scope>
    <source>
        <strain evidence="12">IA624</strain>
        <strain evidence="40">iAA917</strain>
        <strain evidence="14">IAA917</strain>
        <strain evidence="13">IAU3127</strain>
        <strain evidence="38">iP54</strain>
        <strain evidence="11">IP54</strain>
    </source>
</reference>
<gene>
    <name evidence="15" type="ORF">CFT61_04595</name>
    <name evidence="25" type="ORF">DW026_15275</name>
    <name evidence="24" type="ORF">DW064_02080</name>
    <name evidence="23" type="ORF">DW079_01775</name>
    <name evidence="22" type="ORF">DW192_02770</name>
    <name evidence="21" type="ORF">DW250_16315</name>
    <name evidence="20" type="ORF">DWV53_15160</name>
    <name evidence="19" type="ORF">DWV60_16580</name>
    <name evidence="18" type="ORF">DWV76_16940</name>
    <name evidence="17" type="ORF">DWW35_16065</name>
    <name evidence="16" type="ORF">DXC61_15525</name>
    <name evidence="14" type="ORF">F7D25_14105</name>
    <name evidence="13" type="ORF">F7D31_03260</name>
    <name evidence="12" type="ORF">F7D57_11330</name>
    <name evidence="11" type="ORF">F7D59_03950</name>
    <name evidence="2" type="ORF">KSW80_15240</name>
    <name evidence="3" type="ORF">LYY06_15595</name>
    <name evidence="5" type="ORF">NNC55_11545</name>
    <name evidence="4" type="ORF">NND11_06495</name>
    <name evidence="6" type="ORF">ONT05_15900</name>
    <name evidence="7" type="ORF">ONT19_03270</name>
    <name evidence="8" type="ORF">ONT19_10410</name>
    <name evidence="9" type="ORF">ONT19_14580</name>
    <name evidence="10" type="ORF">ONT19_14620</name>
</gene>
<dbReference type="Proteomes" id="UP000215155">
    <property type="component" value="Unassembled WGS sequence"/>
</dbReference>
<evidence type="ECO:0000313" key="5">
    <source>
        <dbReference type="EMBL" id="MCP9600581.1"/>
    </source>
</evidence>
<dbReference type="RefSeq" id="WP_089543290.1">
    <property type="nucleotide sequence ID" value="NZ_CP042464.1"/>
</dbReference>
<dbReference type="EMBL" id="VZAH01000148">
    <property type="protein sequence ID" value="MQP15508.1"/>
    <property type="molecule type" value="Genomic_DNA"/>
</dbReference>
<evidence type="ECO:0000313" key="28">
    <source>
        <dbReference type="Proteomes" id="UP000283672"/>
    </source>
</evidence>
<evidence type="ECO:0000313" key="24">
    <source>
        <dbReference type="EMBL" id="RHK50121.1"/>
    </source>
</evidence>
<dbReference type="Proteomes" id="UP000286077">
    <property type="component" value="Unassembled WGS sequence"/>
</dbReference>
<evidence type="ECO:0000313" key="15">
    <source>
        <dbReference type="EMBL" id="OXL44710.1"/>
    </source>
</evidence>
<evidence type="ECO:0000313" key="40">
    <source>
        <dbReference type="Proteomes" id="UP000477980"/>
    </source>
</evidence>
<dbReference type="EMBL" id="QSSA01000091">
    <property type="protein sequence ID" value="RGL52827.1"/>
    <property type="molecule type" value="Genomic_DNA"/>
</dbReference>
<dbReference type="Proteomes" id="UP001196316">
    <property type="component" value="Unassembled WGS sequence"/>
</dbReference>
<evidence type="ECO:0000313" key="37">
    <source>
        <dbReference type="Proteomes" id="UP000405805"/>
    </source>
</evidence>
<dbReference type="EMBL" id="JAPDVG010000001">
    <property type="protein sequence ID" value="MCW4130641.1"/>
    <property type="molecule type" value="Genomic_DNA"/>
</dbReference>
<evidence type="ECO:0000256" key="1">
    <source>
        <dbReference type="SAM" id="Coils"/>
    </source>
</evidence>
<evidence type="ECO:0000313" key="30">
    <source>
        <dbReference type="Proteomes" id="UP000284548"/>
    </source>
</evidence>
<dbReference type="EMBL" id="JAJTVO010000059">
    <property type="protein sequence ID" value="MCE4123640.1"/>
    <property type="molecule type" value="Genomic_DNA"/>
</dbReference>
<dbReference type="EMBL" id="JAPDVG010000001">
    <property type="protein sequence ID" value="MCW4131983.1"/>
    <property type="molecule type" value="Genomic_DNA"/>
</dbReference>
<dbReference type="Proteomes" id="UP000284562">
    <property type="component" value="Unassembled WGS sequence"/>
</dbReference>
<dbReference type="Proteomes" id="UP000421283">
    <property type="component" value="Unassembled WGS sequence"/>
</dbReference>
<dbReference type="SUPFAM" id="SSF46689">
    <property type="entry name" value="Homeodomain-like"/>
    <property type="match status" value="1"/>
</dbReference>
<evidence type="ECO:0000313" key="7">
    <source>
        <dbReference type="EMBL" id="MCW4130641.1"/>
    </source>
</evidence>
<dbReference type="Proteomes" id="UP000477980">
    <property type="component" value="Unassembled WGS sequence"/>
</dbReference>
<dbReference type="Proteomes" id="UP001204486">
    <property type="component" value="Unassembled WGS sequence"/>
</dbReference>
<evidence type="ECO:0000313" key="29">
    <source>
        <dbReference type="Proteomes" id="UP000283785"/>
    </source>
</evidence>
<dbReference type="EMBL" id="VZBP01000145">
    <property type="protein sequence ID" value="MQO10288.1"/>
    <property type="molecule type" value="Genomic_DNA"/>
</dbReference>
<evidence type="ECO:0000313" key="14">
    <source>
        <dbReference type="EMBL" id="MQP15508.1"/>
    </source>
</evidence>
<evidence type="ECO:0000313" key="4">
    <source>
        <dbReference type="EMBL" id="MCP9501204.1"/>
    </source>
</evidence>
<evidence type="ECO:0000313" key="20">
    <source>
        <dbReference type="EMBL" id="RGW72627.1"/>
    </source>
</evidence>
<dbReference type="EMBL" id="QRNN01000004">
    <property type="protein sequence ID" value="RHK50121.1"/>
    <property type="molecule type" value="Genomic_DNA"/>
</dbReference>
<dbReference type="EMBL" id="QRNB01000005">
    <property type="protein sequence ID" value="RHK12492.1"/>
    <property type="molecule type" value="Genomic_DNA"/>
</dbReference>
<dbReference type="Proteomes" id="UP000284548">
    <property type="component" value="Unassembled WGS sequence"/>
</dbReference>
<protein>
    <submittedName>
        <fullName evidence="13">Transposase</fullName>
    </submittedName>
</protein>
<dbReference type="Proteomes" id="UP001200307">
    <property type="component" value="Unassembled WGS sequence"/>
</dbReference>
<evidence type="ECO:0000313" key="3">
    <source>
        <dbReference type="EMBL" id="MCE4123640.1"/>
    </source>
</evidence>
<dbReference type="Proteomes" id="UP001209417">
    <property type="component" value="Unassembled WGS sequence"/>
</dbReference>
<reference evidence="15 26" key="1">
    <citation type="submission" date="2017-07" db="EMBL/GenBank/DDBJ databases">
        <title>Draft genome sequence of Prevotella copri isolated from the gut of healthy adult Indian.</title>
        <authorList>
            <person name="Das B."/>
            <person name="Bag S."/>
            <person name="Ghosh T.S."/>
        </authorList>
    </citation>
    <scope>NUCLEOTIDE SEQUENCE [LARGE SCALE GENOMIC DNA]</scope>
    <source>
        <strain evidence="15 26">Indica</strain>
    </source>
</reference>
<dbReference type="Proteomes" id="UP000420635">
    <property type="component" value="Unassembled WGS sequence"/>
</dbReference>
<reference evidence="3" key="5">
    <citation type="submission" date="2021-12" db="EMBL/GenBank/DDBJ databases">
        <authorList>
            <person name="Lv X."/>
        </authorList>
    </citation>
    <scope>NUCLEOTIDE SEQUENCE</scope>
    <source>
        <strain evidence="3">HF2106</strain>
    </source>
</reference>
<evidence type="ECO:0000313" key="18">
    <source>
        <dbReference type="EMBL" id="RGW37760.1"/>
    </source>
</evidence>
<evidence type="ECO:0000313" key="17">
    <source>
        <dbReference type="EMBL" id="RGU88119.1"/>
    </source>
</evidence>
<evidence type="ECO:0000313" key="35">
    <source>
        <dbReference type="Proteomes" id="UP000286211"/>
    </source>
</evidence>
<evidence type="ECO:0000313" key="8">
    <source>
        <dbReference type="EMBL" id="MCW4131983.1"/>
    </source>
</evidence>
<evidence type="ECO:0000313" key="2">
    <source>
        <dbReference type="EMBL" id="MBV3409731.1"/>
    </source>
</evidence>
<dbReference type="Proteomes" id="UP001209074">
    <property type="component" value="Unassembled WGS sequence"/>
</dbReference>
<keyword evidence="1" id="KW-0175">Coiled coil</keyword>
<evidence type="ECO:0000313" key="33">
    <source>
        <dbReference type="Proteomes" id="UP000285776"/>
    </source>
</evidence>
<dbReference type="EMBL" id="VZBQ01000044">
    <property type="protein sequence ID" value="MQN89034.1"/>
    <property type="molecule type" value="Genomic_DNA"/>
</dbReference>
<reference evidence="4" key="6">
    <citation type="submission" date="2022-07" db="EMBL/GenBank/DDBJ databases">
        <title>Prevotella copri.</title>
        <authorList>
            <person name="Yang C."/>
        </authorList>
    </citation>
    <scope>NUCLEOTIDE SEQUENCE</scope>
    <source>
        <strain evidence="5">HF1476</strain>
        <strain evidence="4">HF88</strain>
    </source>
</reference>
<dbReference type="InterPro" id="IPR009057">
    <property type="entry name" value="Homeodomain-like_sf"/>
</dbReference>
<dbReference type="EMBL" id="QRKB01000003">
    <property type="protein sequence ID" value="RHH84509.1"/>
    <property type="molecule type" value="Genomic_DNA"/>
</dbReference>
<dbReference type="Proteomes" id="UP000405805">
    <property type="component" value="Unassembled WGS sequence"/>
</dbReference>
<evidence type="ECO:0000313" key="6">
    <source>
        <dbReference type="EMBL" id="MCW4095000.1"/>
    </source>
</evidence>
<evidence type="ECO:0000313" key="22">
    <source>
        <dbReference type="EMBL" id="RHH84509.1"/>
    </source>
</evidence>
<dbReference type="Proteomes" id="UP000286211">
    <property type="component" value="Unassembled WGS sequence"/>
</dbReference>
<evidence type="ECO:0000313" key="16">
    <source>
        <dbReference type="EMBL" id="RGL52827.1"/>
    </source>
</evidence>
<evidence type="ECO:0000313" key="39">
    <source>
        <dbReference type="Proteomes" id="UP000421283"/>
    </source>
</evidence>
<dbReference type="EMBL" id="JAPDUS010000072">
    <property type="protein sequence ID" value="MCW4095000.1"/>
    <property type="molecule type" value="Genomic_DNA"/>
</dbReference>
<evidence type="ECO:0000313" key="9">
    <source>
        <dbReference type="EMBL" id="MCW4132781.1"/>
    </source>
</evidence>
<evidence type="ECO:0000313" key="27">
    <source>
        <dbReference type="Proteomes" id="UP000261187"/>
    </source>
</evidence>
<dbReference type="EMBL" id="JAPDVG010000001">
    <property type="protein sequence ID" value="MCW4132788.1"/>
    <property type="molecule type" value="Genomic_DNA"/>
</dbReference>
<dbReference type="EMBL" id="QSAV01000104">
    <property type="protein sequence ID" value="RGW72627.1"/>
    <property type="molecule type" value="Genomic_DNA"/>
</dbReference>
<evidence type="ECO:0000313" key="13">
    <source>
        <dbReference type="EMBL" id="MQO91697.1"/>
    </source>
</evidence>
<dbReference type="EMBL" id="QRYP01000118">
    <property type="protein sequence ID" value="RGU88119.1"/>
    <property type="molecule type" value="Genomic_DNA"/>
</dbReference>
<accession>A0A229I876</accession>
<dbReference type="OrthoDB" id="675129at2"/>
<organism evidence="13 39">
    <name type="scientific">Segatella copri</name>
    <dbReference type="NCBI Taxonomy" id="165179"/>
    <lineage>
        <taxon>Bacteria</taxon>
        <taxon>Pseudomonadati</taxon>
        <taxon>Bacteroidota</taxon>
        <taxon>Bacteroidia</taxon>
        <taxon>Bacteroidales</taxon>
        <taxon>Prevotellaceae</taxon>
        <taxon>Segatella</taxon>
    </lineage>
</organism>
<dbReference type="Proteomes" id="UP000283785">
    <property type="component" value="Unassembled WGS sequence"/>
</dbReference>
<evidence type="ECO:0000313" key="38">
    <source>
        <dbReference type="Proteomes" id="UP000420635"/>
    </source>
</evidence>
<dbReference type="Proteomes" id="UP000285236">
    <property type="component" value="Unassembled WGS sequence"/>
</dbReference>
<sequence length="145" mass="17314">MKRKTRIERVYNEDTGWFETREVELNSYSFTDDDRIMIVREYMESGLPAEEIIKKYYISSRTVLFSWMDKFLNEKDLLSLPPEDQNRDDMAKTTNEQLKEKDAEIKRLRKALELEKLRSKAFSTMIDLAEETFNIPVRKKSGTKQ</sequence>
<evidence type="ECO:0000313" key="26">
    <source>
        <dbReference type="Proteomes" id="UP000215155"/>
    </source>
</evidence>
<evidence type="ECO:0000313" key="10">
    <source>
        <dbReference type="EMBL" id="MCW4132788.1"/>
    </source>
</evidence>
<reference evidence="6" key="7">
    <citation type="submission" date="2022-11" db="EMBL/GenBank/DDBJ databases">
        <title>Genomic repertoires linked with pathogenic potency of arthritogenic Prevotella copri isolated from the gut of rheumatoid arthritis patients.</title>
        <authorList>
            <person name="Nii T."/>
            <person name="Maeda Y."/>
            <person name="Motooka D."/>
            <person name="Naito M."/>
            <person name="Matsumoto Y."/>
            <person name="Ogawa T."/>
            <person name="Oguro-Igashira E."/>
            <person name="Kishikawa T."/>
            <person name="Yamashita M."/>
            <person name="Koizumi S."/>
            <person name="Kurakawa T."/>
            <person name="Okumura R."/>
            <person name="Kayama H."/>
            <person name="Murakami M."/>
            <person name="Sakaguchi T."/>
            <person name="Das B."/>
            <person name="Nakamura S."/>
            <person name="Okada Y."/>
            <person name="Kumanogoh A."/>
            <person name="Takeda K."/>
        </authorList>
    </citation>
    <scope>NUCLEOTIDE SEQUENCE</scope>
    <source>
        <strain evidence="7">H019-1</strain>
        <strain evidence="6">N016-13</strain>
    </source>
</reference>
<dbReference type="EMBL" id="JAHOEP010000110">
    <property type="protein sequence ID" value="MBV3409731.1"/>
    <property type="molecule type" value="Genomic_DNA"/>
</dbReference>
<dbReference type="EMBL" id="JAPDVG010000001">
    <property type="protein sequence ID" value="MCW4132781.1"/>
    <property type="molecule type" value="Genomic_DNA"/>
</dbReference>